<gene>
    <name evidence="3" type="ORF">GRF29_44g1541572</name>
</gene>
<dbReference type="GO" id="GO:0031072">
    <property type="term" value="F:heat shock protein binding"/>
    <property type="evidence" value="ECO:0007669"/>
    <property type="project" value="TreeGrafter"/>
</dbReference>
<dbReference type="InterPro" id="IPR036869">
    <property type="entry name" value="J_dom_sf"/>
</dbReference>
<dbReference type="PANTHER" id="PTHR44144:SF1">
    <property type="entry name" value="DNAJ HOMOLOG SUBFAMILY C MEMBER 9"/>
    <property type="match status" value="1"/>
</dbReference>
<feature type="compositionally biased region" description="Basic and acidic residues" evidence="1">
    <location>
        <begin position="216"/>
        <end position="238"/>
    </location>
</feature>
<dbReference type="EMBL" id="WVTA01000005">
    <property type="protein sequence ID" value="KAK3210073.1"/>
    <property type="molecule type" value="Genomic_DNA"/>
</dbReference>
<dbReference type="FunFam" id="1.10.287.110:FF:000110">
    <property type="entry name" value="DnaJ domain protein (AFU_orthologue AFUA_2G13210)"/>
    <property type="match status" value="1"/>
</dbReference>
<dbReference type="GO" id="GO:0005634">
    <property type="term" value="C:nucleus"/>
    <property type="evidence" value="ECO:0007669"/>
    <property type="project" value="TreeGrafter"/>
</dbReference>
<keyword evidence="4" id="KW-1185">Reference proteome</keyword>
<accession>A0AAN6M0Q7</accession>
<dbReference type="SUPFAM" id="SSF46565">
    <property type="entry name" value="Chaperone J-domain"/>
    <property type="match status" value="1"/>
</dbReference>
<name>A0AAN6M0Q7_9PLEO</name>
<feature type="region of interest" description="Disordered" evidence="1">
    <location>
        <begin position="1"/>
        <end position="43"/>
    </location>
</feature>
<feature type="compositionally biased region" description="Basic residues" evidence="1">
    <location>
        <begin position="313"/>
        <end position="324"/>
    </location>
</feature>
<dbReference type="CDD" id="cd06257">
    <property type="entry name" value="DnaJ"/>
    <property type="match status" value="1"/>
</dbReference>
<comment type="caution">
    <text evidence="3">The sequence shown here is derived from an EMBL/GenBank/DDBJ whole genome shotgun (WGS) entry which is preliminary data.</text>
</comment>
<dbReference type="Proteomes" id="UP001280581">
    <property type="component" value="Unassembled WGS sequence"/>
</dbReference>
<sequence length="374" mass="42596">MAPRLKKTFRERSNAEPETEPFVHDGDDSDDHGCLEADNPPSIDPYAVLGLDKDATSDHVKKAYRNMALKHHPDKAPDNGKEAANKAFQEIAFAYALLSDDRRRKRYDVTGSTAETLDDDDEFDWLKFYREQFQDVVNQESINNISTSYKNSAEERQDLLNAYTRYSGRLEAIYQNVMLSDVLEDDDRFRQILDEEIAKGTVESFEAYQRCNNDVDREKVKDAERKRRDDFDRNEAKKQAKAASTGKKNVRKTGKKSVSGMGDLAALIAQRQQVRHGNFFDRLEAKYVSTGPGGKRATPVDEPPEDMFEAMGARKKQRTISRARRANDLDVMAQLEEIDVAQSGEEEEEEEEHEASRKSKKAKKVRRGKGKATA</sequence>
<dbReference type="PANTHER" id="PTHR44144">
    <property type="entry name" value="DNAJ HOMOLOG SUBFAMILY C MEMBER 9"/>
    <property type="match status" value="1"/>
</dbReference>
<evidence type="ECO:0000256" key="1">
    <source>
        <dbReference type="SAM" id="MobiDB-lite"/>
    </source>
</evidence>
<feature type="compositionally biased region" description="Basic and acidic residues" evidence="1">
    <location>
        <begin position="8"/>
        <end position="35"/>
    </location>
</feature>
<evidence type="ECO:0000259" key="2">
    <source>
        <dbReference type="PROSITE" id="PS50076"/>
    </source>
</evidence>
<dbReference type="SMART" id="SM00271">
    <property type="entry name" value="DnaJ"/>
    <property type="match status" value="1"/>
</dbReference>
<dbReference type="InterPro" id="IPR001623">
    <property type="entry name" value="DnaJ_domain"/>
</dbReference>
<feature type="region of interest" description="Disordered" evidence="1">
    <location>
        <begin position="290"/>
        <end position="374"/>
    </location>
</feature>
<reference evidence="3 4" key="1">
    <citation type="submission" date="2021-02" db="EMBL/GenBank/DDBJ databases">
        <title>Genome assembly of Pseudopithomyces chartarum.</title>
        <authorList>
            <person name="Jauregui R."/>
            <person name="Singh J."/>
            <person name="Voisey C."/>
        </authorList>
    </citation>
    <scope>NUCLEOTIDE SEQUENCE [LARGE SCALE GENOMIC DNA]</scope>
    <source>
        <strain evidence="3 4">AGR01</strain>
    </source>
</reference>
<dbReference type="Pfam" id="PF23302">
    <property type="entry name" value="HTH_DNAJC9"/>
    <property type="match status" value="1"/>
</dbReference>
<protein>
    <recommendedName>
        <fullName evidence="2">J domain-containing protein</fullName>
    </recommendedName>
</protein>
<evidence type="ECO:0000313" key="4">
    <source>
        <dbReference type="Proteomes" id="UP001280581"/>
    </source>
</evidence>
<feature type="region of interest" description="Disordered" evidence="1">
    <location>
        <begin position="216"/>
        <end position="257"/>
    </location>
</feature>
<feature type="compositionally biased region" description="Acidic residues" evidence="1">
    <location>
        <begin position="336"/>
        <end position="353"/>
    </location>
</feature>
<evidence type="ECO:0000313" key="3">
    <source>
        <dbReference type="EMBL" id="KAK3210073.1"/>
    </source>
</evidence>
<dbReference type="PROSITE" id="PS50076">
    <property type="entry name" value="DNAJ_2"/>
    <property type="match status" value="1"/>
</dbReference>
<dbReference type="AlphaFoldDB" id="A0AAN6M0Q7"/>
<dbReference type="InterPro" id="IPR052594">
    <property type="entry name" value="J_domain-containing_protein"/>
</dbReference>
<dbReference type="GO" id="GO:0005737">
    <property type="term" value="C:cytoplasm"/>
    <property type="evidence" value="ECO:0007669"/>
    <property type="project" value="TreeGrafter"/>
</dbReference>
<dbReference type="InterPro" id="IPR018253">
    <property type="entry name" value="DnaJ_domain_CS"/>
</dbReference>
<dbReference type="PRINTS" id="PR00625">
    <property type="entry name" value="JDOMAIN"/>
</dbReference>
<organism evidence="3 4">
    <name type="scientific">Pseudopithomyces chartarum</name>
    <dbReference type="NCBI Taxonomy" id="1892770"/>
    <lineage>
        <taxon>Eukaryota</taxon>
        <taxon>Fungi</taxon>
        <taxon>Dikarya</taxon>
        <taxon>Ascomycota</taxon>
        <taxon>Pezizomycotina</taxon>
        <taxon>Dothideomycetes</taxon>
        <taxon>Pleosporomycetidae</taxon>
        <taxon>Pleosporales</taxon>
        <taxon>Massarineae</taxon>
        <taxon>Didymosphaeriaceae</taxon>
        <taxon>Pseudopithomyces</taxon>
    </lineage>
</organism>
<dbReference type="InterPro" id="IPR056453">
    <property type="entry name" value="HTH_DNAJC9"/>
</dbReference>
<dbReference type="Gene3D" id="1.10.287.110">
    <property type="entry name" value="DnaJ domain"/>
    <property type="match status" value="1"/>
</dbReference>
<dbReference type="Pfam" id="PF00226">
    <property type="entry name" value="DnaJ"/>
    <property type="match status" value="1"/>
</dbReference>
<proteinExistence type="predicted"/>
<feature type="compositionally biased region" description="Basic residues" evidence="1">
    <location>
        <begin position="358"/>
        <end position="374"/>
    </location>
</feature>
<dbReference type="PROSITE" id="PS00636">
    <property type="entry name" value="DNAJ_1"/>
    <property type="match status" value="1"/>
</dbReference>
<feature type="domain" description="J" evidence="2">
    <location>
        <begin position="44"/>
        <end position="111"/>
    </location>
</feature>